<dbReference type="InterPro" id="IPR051675">
    <property type="entry name" value="Endo/Exo/Phosphatase_dom_1"/>
</dbReference>
<evidence type="ECO:0000313" key="5">
    <source>
        <dbReference type="Proteomes" id="UP000831859"/>
    </source>
</evidence>
<dbReference type="SMART" id="SM00278">
    <property type="entry name" value="HhH1"/>
    <property type="match status" value="2"/>
</dbReference>
<dbReference type="PANTHER" id="PTHR21180">
    <property type="entry name" value="ENDONUCLEASE/EXONUCLEASE/PHOSPHATASE FAMILY DOMAIN-CONTAINING PROTEIN 1"/>
    <property type="match status" value="1"/>
</dbReference>
<evidence type="ECO:0000259" key="3">
    <source>
        <dbReference type="SMART" id="SM00278"/>
    </source>
</evidence>
<dbReference type="EMBL" id="CP093362">
    <property type="protein sequence ID" value="UQS85516.1"/>
    <property type="molecule type" value="Genomic_DNA"/>
</dbReference>
<feature type="transmembrane region" description="Helical" evidence="2">
    <location>
        <begin position="20"/>
        <end position="41"/>
    </location>
</feature>
<dbReference type="InterPro" id="IPR019554">
    <property type="entry name" value="Soluble_ligand-bd"/>
</dbReference>
<sequence length="210" mass="24051">MNKIENFIYNIKGFALKYFYQMMIVLILILISLGLMFIVYFQNHSNDNAINSYPISNSSYSKNIETSSLDNNIYVDIKGEVNAPGVYKCNKDDRVTDIIKYAGGFKRLANQSSVNLAQKIYDQQVVIVNKKTNNNTQEEQDSNTNNRSKVNLNTADKNELQKLDSVGDKNADKIIDYRNQNNGFHNVDELKKVSGFGDKTFEKLKDYLEI</sequence>
<evidence type="ECO:0000256" key="1">
    <source>
        <dbReference type="SAM" id="MobiDB-lite"/>
    </source>
</evidence>
<dbReference type="Pfam" id="PF12836">
    <property type="entry name" value="HHH_3"/>
    <property type="match status" value="1"/>
</dbReference>
<dbReference type="PANTHER" id="PTHR21180:SF32">
    <property type="entry name" value="ENDONUCLEASE_EXONUCLEASE_PHOSPHATASE FAMILY DOMAIN-CONTAINING PROTEIN 1"/>
    <property type="match status" value="1"/>
</dbReference>
<feature type="domain" description="Helix-hairpin-helix DNA-binding motif class 1" evidence="3">
    <location>
        <begin position="188"/>
        <end position="207"/>
    </location>
</feature>
<keyword evidence="2" id="KW-0472">Membrane</keyword>
<reference evidence="4 5" key="1">
    <citation type="journal article" date="2022" name="Int. J. Syst. Evol. Microbiol.">
        <title>Apilactobacillus apisilvae sp. nov., Nicolia spurrieriana gen. nov. sp. nov., Bombilactobacillus folatiphilus sp. nov. and Bombilactobacillus thymidiniphilus sp. nov., four new lactic acid bacterial isolates from stingless bees Tetragonula carbonaria and Austroplebeia australis.</title>
        <authorList>
            <person name="Oliphant S.A."/>
            <person name="Watson-Haigh N.S."/>
            <person name="Sumby K.M."/>
            <person name="Gardner J."/>
            <person name="Groom S."/>
            <person name="Jiranek V."/>
        </authorList>
    </citation>
    <scope>NUCLEOTIDE SEQUENCE [LARGE SCALE GENOMIC DNA]</scope>
    <source>
        <strain evidence="4 5">SG5_A10</strain>
    </source>
</reference>
<protein>
    <submittedName>
        <fullName evidence="4">Helix-hairpin-helix domain-containing protein</fullName>
    </submittedName>
</protein>
<keyword evidence="5" id="KW-1185">Reference proteome</keyword>
<dbReference type="Pfam" id="PF10531">
    <property type="entry name" value="SLBB"/>
    <property type="match status" value="1"/>
</dbReference>
<dbReference type="InterPro" id="IPR004509">
    <property type="entry name" value="Competence_ComEA_HhH"/>
</dbReference>
<dbReference type="InterPro" id="IPR010994">
    <property type="entry name" value="RuvA_2-like"/>
</dbReference>
<evidence type="ECO:0000256" key="2">
    <source>
        <dbReference type="SAM" id="Phobius"/>
    </source>
</evidence>
<gene>
    <name evidence="4" type="ORF">MOO46_02710</name>
</gene>
<dbReference type="SUPFAM" id="SSF47781">
    <property type="entry name" value="RuvA domain 2-like"/>
    <property type="match status" value="1"/>
</dbReference>
<dbReference type="Proteomes" id="UP000831859">
    <property type="component" value="Chromosome"/>
</dbReference>
<dbReference type="NCBIfam" id="TIGR00426">
    <property type="entry name" value="competence protein ComEA helix-hairpin-helix repeat region"/>
    <property type="match status" value="1"/>
</dbReference>
<dbReference type="Gene3D" id="1.10.150.320">
    <property type="entry name" value="Photosystem II 12 kDa extrinsic protein"/>
    <property type="match status" value="1"/>
</dbReference>
<evidence type="ECO:0000313" key="4">
    <source>
        <dbReference type="EMBL" id="UQS85516.1"/>
    </source>
</evidence>
<feature type="compositionally biased region" description="Polar residues" evidence="1">
    <location>
        <begin position="142"/>
        <end position="155"/>
    </location>
</feature>
<dbReference type="InterPro" id="IPR003583">
    <property type="entry name" value="Hlx-hairpin-Hlx_DNA-bd_motif"/>
</dbReference>
<feature type="domain" description="Helix-hairpin-helix DNA-binding motif class 1" evidence="3">
    <location>
        <begin position="158"/>
        <end position="177"/>
    </location>
</feature>
<feature type="region of interest" description="Disordered" evidence="1">
    <location>
        <begin position="133"/>
        <end position="160"/>
    </location>
</feature>
<keyword evidence="2" id="KW-0812">Transmembrane</keyword>
<proteinExistence type="predicted"/>
<keyword evidence="2" id="KW-1133">Transmembrane helix</keyword>
<accession>A0ABY4PJ83</accession>
<organism evidence="4 5">
    <name type="scientific">Apilactobacillus apisilvae</name>
    <dbReference type="NCBI Taxonomy" id="2923364"/>
    <lineage>
        <taxon>Bacteria</taxon>
        <taxon>Bacillati</taxon>
        <taxon>Bacillota</taxon>
        <taxon>Bacilli</taxon>
        <taxon>Lactobacillales</taxon>
        <taxon>Lactobacillaceae</taxon>
        <taxon>Apilactobacillus</taxon>
    </lineage>
</organism>
<dbReference type="RefSeq" id="WP_249511487.1">
    <property type="nucleotide sequence ID" value="NZ_CP093362.1"/>
</dbReference>
<name>A0ABY4PJ83_9LACO</name>